<dbReference type="OrthoDB" id="6383434at2"/>
<dbReference type="Gene3D" id="3.30.420.40">
    <property type="match status" value="1"/>
</dbReference>
<dbReference type="PATRIC" id="fig|1111454.3.peg.1390"/>
<dbReference type="eggNOG" id="COG5026">
    <property type="taxonomic scope" value="Bacteria"/>
</dbReference>
<evidence type="ECO:0000256" key="1">
    <source>
        <dbReference type="ARBA" id="ARBA00004921"/>
    </source>
</evidence>
<keyword evidence="8" id="KW-0324">Glycolysis</keyword>
<dbReference type="GO" id="GO:0005536">
    <property type="term" value="F:D-glucose binding"/>
    <property type="evidence" value="ECO:0007669"/>
    <property type="project" value="InterPro"/>
</dbReference>
<evidence type="ECO:0000259" key="11">
    <source>
        <dbReference type="Pfam" id="PF03727"/>
    </source>
</evidence>
<keyword evidence="6 12" id="KW-0418">Kinase</keyword>
<dbReference type="UniPathway" id="UPA00109">
    <property type="reaction ID" value="UER00180"/>
</dbReference>
<keyword evidence="5" id="KW-0547">Nucleotide-binding</keyword>
<dbReference type="Gene3D" id="3.40.367.20">
    <property type="match status" value="1"/>
</dbReference>
<evidence type="ECO:0000313" key="13">
    <source>
        <dbReference type="Proteomes" id="UP000017090"/>
    </source>
</evidence>
<dbReference type="InterPro" id="IPR022673">
    <property type="entry name" value="Hexokinase_C"/>
</dbReference>
<evidence type="ECO:0000256" key="8">
    <source>
        <dbReference type="ARBA" id="ARBA00023152"/>
    </source>
</evidence>
<evidence type="ECO:0000256" key="2">
    <source>
        <dbReference type="ARBA" id="ARBA00005007"/>
    </source>
</evidence>
<sequence length="421" mass="45211">MATIRKDDRSAWAEWFYWTDDRLKTFSAAFQHELERALNGVEAAFSVQPSYLPLPAGTEQGLYLALTFVGTKVSVGRVRLFGKGYYILEKTVQRPVRKACYDDADAGTTAASFFDFLAAAVAECVGTTPPCALGLTVPFAVAPPSPREAQLLRPLTGKAAGELLQQALERRGLARCRVKAVVNDAAASLLAAAYRYGDVAVGVVCDAGFTVCWYEPRRQMLVHAAAASFSELTGTVWDRRVDEASPQPGRQVLGKMIGGAYLAEIYRHVLCDYFDCADIPFFTTAEMNGLLQTSCLRETRHCMGRLWNRLVPPADVEHLCKIGASIFVRSAQLAGASVSAVLRHVYGNAVIPRQKIAVAGGVLTEVRGSLAVMADGMQACLAAEPSRTQALPAYPAISRNGELVGAAVAAAMVGGEDQHCG</sequence>
<dbReference type="Pfam" id="PF03727">
    <property type="entry name" value="Hexokinase_2"/>
    <property type="match status" value="1"/>
</dbReference>
<dbReference type="GO" id="GO:0005829">
    <property type="term" value="C:cytosol"/>
    <property type="evidence" value="ECO:0007669"/>
    <property type="project" value="TreeGrafter"/>
</dbReference>
<dbReference type="GO" id="GO:0005524">
    <property type="term" value="F:ATP binding"/>
    <property type="evidence" value="ECO:0007669"/>
    <property type="project" value="UniProtKB-KW"/>
</dbReference>
<keyword evidence="13" id="KW-1185">Reference proteome</keyword>
<feature type="domain" description="Hexokinase N-terminal" evidence="10">
    <location>
        <begin position="14"/>
        <end position="194"/>
    </location>
</feature>
<accession>U7UIS8</accession>
<dbReference type="CDD" id="cd24000">
    <property type="entry name" value="ASKHA_NBD_HK"/>
    <property type="match status" value="1"/>
</dbReference>
<keyword evidence="7" id="KW-0067">ATP-binding</keyword>
<dbReference type="RefSeq" id="WP_023053862.1">
    <property type="nucleotide sequence ID" value="NZ_AWXA01000037.1"/>
</dbReference>
<evidence type="ECO:0000256" key="4">
    <source>
        <dbReference type="ARBA" id="ARBA00022679"/>
    </source>
</evidence>
<dbReference type="GO" id="GO:0006096">
    <property type="term" value="P:glycolytic process"/>
    <property type="evidence" value="ECO:0007669"/>
    <property type="project" value="UniProtKB-UniPathway"/>
</dbReference>
<dbReference type="STRING" id="1111454.HMPREF1250_1470"/>
<comment type="pathway">
    <text evidence="1">Carbohydrate degradation.</text>
</comment>
<dbReference type="GO" id="GO:0001678">
    <property type="term" value="P:intracellular glucose homeostasis"/>
    <property type="evidence" value="ECO:0007669"/>
    <property type="project" value="InterPro"/>
</dbReference>
<dbReference type="GO" id="GO:0004340">
    <property type="term" value="F:glucokinase activity"/>
    <property type="evidence" value="ECO:0007669"/>
    <property type="project" value="TreeGrafter"/>
</dbReference>
<evidence type="ECO:0000313" key="12">
    <source>
        <dbReference type="EMBL" id="ERT59235.1"/>
    </source>
</evidence>
<comment type="catalytic activity">
    <reaction evidence="9">
        <text>D-fructose + ATP = D-fructose 6-phosphate + ADP + H(+)</text>
        <dbReference type="Rhea" id="RHEA:16125"/>
        <dbReference type="ChEBI" id="CHEBI:15378"/>
        <dbReference type="ChEBI" id="CHEBI:30616"/>
        <dbReference type="ChEBI" id="CHEBI:37721"/>
        <dbReference type="ChEBI" id="CHEBI:61527"/>
        <dbReference type="ChEBI" id="CHEBI:456216"/>
        <dbReference type="EC" id="2.7.1.1"/>
    </reaction>
    <physiologicalReaction direction="left-to-right" evidence="9">
        <dbReference type="Rhea" id="RHEA:16126"/>
    </physiologicalReaction>
</comment>
<dbReference type="InterPro" id="IPR043129">
    <property type="entry name" value="ATPase_NBD"/>
</dbReference>
<dbReference type="Pfam" id="PF00349">
    <property type="entry name" value="Hexokinase_1"/>
    <property type="match status" value="1"/>
</dbReference>
<dbReference type="PANTHER" id="PTHR19443:SF16">
    <property type="entry name" value="HEXOKINASE TYPE 1-RELATED"/>
    <property type="match status" value="1"/>
</dbReference>
<dbReference type="InterPro" id="IPR022672">
    <property type="entry name" value="Hexokinase_N"/>
</dbReference>
<name>U7UIS8_9FIRM</name>
<comment type="similarity">
    <text evidence="3">Belongs to the hexokinase family.</text>
</comment>
<evidence type="ECO:0000256" key="9">
    <source>
        <dbReference type="ARBA" id="ARBA00047905"/>
    </source>
</evidence>
<dbReference type="InterPro" id="IPR001312">
    <property type="entry name" value="Hexokinase"/>
</dbReference>
<dbReference type="GO" id="GO:0006006">
    <property type="term" value="P:glucose metabolic process"/>
    <property type="evidence" value="ECO:0007669"/>
    <property type="project" value="TreeGrafter"/>
</dbReference>
<comment type="pathway">
    <text evidence="2">Carbohydrate metabolism.</text>
</comment>
<evidence type="ECO:0000256" key="7">
    <source>
        <dbReference type="ARBA" id="ARBA00022840"/>
    </source>
</evidence>
<dbReference type="GO" id="GO:0008865">
    <property type="term" value="F:fructokinase activity"/>
    <property type="evidence" value="ECO:0007669"/>
    <property type="project" value="TreeGrafter"/>
</dbReference>
<reference evidence="12 13" key="1">
    <citation type="submission" date="2013-09" db="EMBL/GenBank/DDBJ databases">
        <authorList>
            <person name="Durkin A.S."/>
            <person name="Haft D.R."/>
            <person name="McCorrison J."/>
            <person name="Torralba M."/>
            <person name="Gillis M."/>
            <person name="Haft D.H."/>
            <person name="Methe B."/>
            <person name="Sutton G."/>
            <person name="Nelson K.E."/>
        </authorList>
    </citation>
    <scope>NUCLEOTIDE SEQUENCE [LARGE SCALE GENOMIC DNA]</scope>
    <source>
        <strain evidence="12 13">BV3C16-1</strain>
    </source>
</reference>
<dbReference type="EMBL" id="AWXA01000037">
    <property type="protein sequence ID" value="ERT59235.1"/>
    <property type="molecule type" value="Genomic_DNA"/>
</dbReference>
<evidence type="ECO:0000259" key="10">
    <source>
        <dbReference type="Pfam" id="PF00349"/>
    </source>
</evidence>
<organism evidence="12 13">
    <name type="scientific">Megasphaera vaginalis</name>
    <name type="common">ex Srinivasan et al. 2021</name>
    <dbReference type="NCBI Taxonomy" id="1111454"/>
    <lineage>
        <taxon>Bacteria</taxon>
        <taxon>Bacillati</taxon>
        <taxon>Bacillota</taxon>
        <taxon>Negativicutes</taxon>
        <taxon>Veillonellales</taxon>
        <taxon>Veillonellaceae</taxon>
        <taxon>Megasphaera</taxon>
    </lineage>
</organism>
<keyword evidence="4" id="KW-0808">Transferase</keyword>
<evidence type="ECO:0000256" key="3">
    <source>
        <dbReference type="ARBA" id="ARBA00009225"/>
    </source>
</evidence>
<dbReference type="PANTHER" id="PTHR19443">
    <property type="entry name" value="HEXOKINASE"/>
    <property type="match status" value="1"/>
</dbReference>
<evidence type="ECO:0000256" key="6">
    <source>
        <dbReference type="ARBA" id="ARBA00022777"/>
    </source>
</evidence>
<dbReference type="SUPFAM" id="SSF53067">
    <property type="entry name" value="Actin-like ATPase domain"/>
    <property type="match status" value="2"/>
</dbReference>
<proteinExistence type="inferred from homology"/>
<dbReference type="Proteomes" id="UP000017090">
    <property type="component" value="Unassembled WGS sequence"/>
</dbReference>
<dbReference type="PROSITE" id="PS51748">
    <property type="entry name" value="HEXOKINASE_2"/>
    <property type="match status" value="1"/>
</dbReference>
<comment type="caution">
    <text evidence="12">The sequence shown here is derived from an EMBL/GenBank/DDBJ whole genome shotgun (WGS) entry which is preliminary data.</text>
</comment>
<dbReference type="PRINTS" id="PR00475">
    <property type="entry name" value="HEXOKINASE"/>
</dbReference>
<dbReference type="AlphaFoldDB" id="U7UIS8"/>
<gene>
    <name evidence="12" type="ORF">HMPREF1250_1470</name>
</gene>
<protein>
    <submittedName>
        <fullName evidence="12">Hexokinase</fullName>
    </submittedName>
</protein>
<feature type="domain" description="Hexokinase C-terminal" evidence="11">
    <location>
        <begin position="217"/>
        <end position="412"/>
    </location>
</feature>
<evidence type="ECO:0000256" key="5">
    <source>
        <dbReference type="ARBA" id="ARBA00022741"/>
    </source>
</evidence>